<proteinExistence type="predicted"/>
<gene>
    <name evidence="2" type="ORF">HMPREF1092_00068</name>
</gene>
<comment type="caution">
    <text evidence="2">The sequence shown here is derived from an EMBL/GenBank/DDBJ whole genome shotgun (WGS) entry which is preliminary data.</text>
</comment>
<feature type="transmembrane region" description="Helical" evidence="1">
    <location>
        <begin position="158"/>
        <end position="180"/>
    </location>
</feature>
<evidence type="ECO:0000256" key="1">
    <source>
        <dbReference type="SAM" id="Phobius"/>
    </source>
</evidence>
<sequence>MIRYMDKFEDINIPDFDIEEIVNEGIEEKENFFKYLKRMKNTLGLNIIFIDKLELIMLGVVLTLALTLIGYNFDLSSVNRIKEFYGITFLFLPIIYLSMSLYSLVKSKENNMLEIEITCKYNIYQIATFRIFVFSIIGALINVFVIGLISLLGKNIGFVRLSIISISGVFLFSSIMIFIITKAKWKLGKYIYIVLWIGINLWISFSSNKIGNLIFLKMPIWIHFFIAVGAIVFYIKNLKNLINLRRDKGDI</sequence>
<feature type="transmembrane region" description="Helical" evidence="1">
    <location>
        <begin position="187"/>
        <end position="205"/>
    </location>
</feature>
<dbReference type="HOGENOM" id="CLU_093410_0_0_9"/>
<dbReference type="AlphaFoldDB" id="N9Y8C7"/>
<accession>N9Y8C7</accession>
<feature type="transmembrane region" description="Helical" evidence="1">
    <location>
        <begin position="220"/>
        <end position="238"/>
    </location>
</feature>
<dbReference type="Proteomes" id="UP000013097">
    <property type="component" value="Unassembled WGS sequence"/>
</dbReference>
<dbReference type="PATRIC" id="fig|999411.4.peg.65"/>
<evidence type="ECO:0000313" key="3">
    <source>
        <dbReference type="Proteomes" id="UP000013097"/>
    </source>
</evidence>
<feature type="transmembrane region" description="Helical" evidence="1">
    <location>
        <begin position="126"/>
        <end position="152"/>
    </location>
</feature>
<protein>
    <submittedName>
        <fullName evidence="2">Uncharacterized protein</fullName>
    </submittedName>
</protein>
<feature type="transmembrane region" description="Helical" evidence="1">
    <location>
        <begin position="55"/>
        <end position="73"/>
    </location>
</feature>
<keyword evidence="3" id="KW-1185">Reference proteome</keyword>
<evidence type="ECO:0000313" key="2">
    <source>
        <dbReference type="EMBL" id="ENZ04047.1"/>
    </source>
</evidence>
<name>N9Y8C7_9CLOT</name>
<organism evidence="2 3">
    <name type="scientific">Clostridium thermobutyricum</name>
    <dbReference type="NCBI Taxonomy" id="29372"/>
    <lineage>
        <taxon>Bacteria</taxon>
        <taxon>Bacillati</taxon>
        <taxon>Bacillota</taxon>
        <taxon>Clostridia</taxon>
        <taxon>Eubacteriales</taxon>
        <taxon>Clostridiaceae</taxon>
        <taxon>Clostridium</taxon>
    </lineage>
</organism>
<reference evidence="2 3" key="1">
    <citation type="submission" date="2013-01" db="EMBL/GenBank/DDBJ databases">
        <title>The Genome Sequence of Clostridium colicanis 209318.</title>
        <authorList>
            <consortium name="The Broad Institute Genome Sequencing Platform"/>
            <person name="Earl A."/>
            <person name="Ward D."/>
            <person name="Feldgarden M."/>
            <person name="Gevers D."/>
            <person name="Courvalin P."/>
            <person name="Lambert T."/>
            <person name="Walker B."/>
            <person name="Young S.K."/>
            <person name="Zeng Q."/>
            <person name="Gargeya S."/>
            <person name="Fitzgerald M."/>
            <person name="Haas B."/>
            <person name="Abouelleil A."/>
            <person name="Alvarado L."/>
            <person name="Arachchi H.M."/>
            <person name="Berlin A.M."/>
            <person name="Chapman S.B."/>
            <person name="Dewar J."/>
            <person name="Goldberg J."/>
            <person name="Griggs A."/>
            <person name="Gujja S."/>
            <person name="Hansen M."/>
            <person name="Howarth C."/>
            <person name="Imamovic A."/>
            <person name="Larimer J."/>
            <person name="McCowan C."/>
            <person name="Murphy C."/>
            <person name="Neiman D."/>
            <person name="Pearson M."/>
            <person name="Priest M."/>
            <person name="Roberts A."/>
            <person name="Saif S."/>
            <person name="Shea T."/>
            <person name="Sisk P."/>
            <person name="Sykes S."/>
            <person name="Wortman J."/>
            <person name="Nusbaum C."/>
            <person name="Birren B."/>
        </authorList>
    </citation>
    <scope>NUCLEOTIDE SEQUENCE [LARGE SCALE GENOMIC DNA]</scope>
    <source>
        <strain evidence="2 3">209318</strain>
    </source>
</reference>
<keyword evidence="1" id="KW-0472">Membrane</keyword>
<keyword evidence="1" id="KW-1133">Transmembrane helix</keyword>
<feature type="transmembrane region" description="Helical" evidence="1">
    <location>
        <begin position="85"/>
        <end position="105"/>
    </location>
</feature>
<dbReference type="eggNOG" id="ENOG5030ISX">
    <property type="taxonomic scope" value="Bacteria"/>
</dbReference>
<dbReference type="EMBL" id="AGYT01000001">
    <property type="protein sequence ID" value="ENZ04047.1"/>
    <property type="molecule type" value="Genomic_DNA"/>
</dbReference>
<keyword evidence="1" id="KW-0812">Transmembrane</keyword>